<dbReference type="EMBL" id="CM045762">
    <property type="protein sequence ID" value="KAI8009616.1"/>
    <property type="molecule type" value="Genomic_DNA"/>
</dbReference>
<sequence length="127" mass="14008">MAAEKEPKEEAAIAIVKAPAAVPAEVEVENPYTPINPKLSPCGHTTELGSIACDDLTELGSVKEGWLSDNPHILTHPHRLRHPLSRPCQTLSRPHPRLVPRHRPGFSGSQDLKWIFVDLLSSRRSNS</sequence>
<evidence type="ECO:0000313" key="1">
    <source>
        <dbReference type="EMBL" id="KAI8009616.1"/>
    </source>
</evidence>
<comment type="caution">
    <text evidence="1">The sequence shown here is derived from an EMBL/GenBank/DDBJ whole genome shotgun (WGS) entry which is preliminary data.</text>
</comment>
<protein>
    <submittedName>
        <fullName evidence="1">Uncharacterized protein</fullName>
    </submittedName>
</protein>
<accession>A0ACC0H956</accession>
<name>A0ACC0H956_9ERIC</name>
<organism evidence="1 2">
    <name type="scientific">Camellia lanceoleosa</name>
    <dbReference type="NCBI Taxonomy" id="1840588"/>
    <lineage>
        <taxon>Eukaryota</taxon>
        <taxon>Viridiplantae</taxon>
        <taxon>Streptophyta</taxon>
        <taxon>Embryophyta</taxon>
        <taxon>Tracheophyta</taxon>
        <taxon>Spermatophyta</taxon>
        <taxon>Magnoliopsida</taxon>
        <taxon>eudicotyledons</taxon>
        <taxon>Gunneridae</taxon>
        <taxon>Pentapetalae</taxon>
        <taxon>asterids</taxon>
        <taxon>Ericales</taxon>
        <taxon>Theaceae</taxon>
        <taxon>Camellia</taxon>
    </lineage>
</organism>
<evidence type="ECO:0000313" key="2">
    <source>
        <dbReference type="Proteomes" id="UP001060215"/>
    </source>
</evidence>
<keyword evidence="2" id="KW-1185">Reference proteome</keyword>
<reference evidence="1 2" key="1">
    <citation type="journal article" date="2022" name="Plant J.">
        <title>Chromosome-level genome of Camellia lanceoleosa provides a valuable resource for understanding genome evolution and self-incompatibility.</title>
        <authorList>
            <person name="Gong W."/>
            <person name="Xiao S."/>
            <person name="Wang L."/>
            <person name="Liao Z."/>
            <person name="Chang Y."/>
            <person name="Mo W."/>
            <person name="Hu G."/>
            <person name="Li W."/>
            <person name="Zhao G."/>
            <person name="Zhu H."/>
            <person name="Hu X."/>
            <person name="Ji K."/>
            <person name="Xiang X."/>
            <person name="Song Q."/>
            <person name="Yuan D."/>
            <person name="Jin S."/>
            <person name="Zhang L."/>
        </authorList>
    </citation>
    <scope>NUCLEOTIDE SEQUENCE [LARGE SCALE GENOMIC DNA]</scope>
    <source>
        <strain evidence="1">SQ_2022a</strain>
    </source>
</reference>
<gene>
    <name evidence="1" type="ORF">LOK49_LG06G01665</name>
</gene>
<proteinExistence type="predicted"/>
<dbReference type="Proteomes" id="UP001060215">
    <property type="component" value="Chromosome 5"/>
</dbReference>